<dbReference type="SMART" id="SM00645">
    <property type="entry name" value="Pept_C1"/>
    <property type="match status" value="1"/>
</dbReference>
<dbReference type="CDD" id="cd02248">
    <property type="entry name" value="Peptidase_C1A"/>
    <property type="match status" value="1"/>
</dbReference>
<name>A0AA86PQD8_9EUKA</name>
<dbReference type="EMBL" id="CATOUU010000694">
    <property type="protein sequence ID" value="CAI9941493.1"/>
    <property type="molecule type" value="Genomic_DNA"/>
</dbReference>
<comment type="similarity">
    <text evidence="1">Belongs to the peptidase C1 family.</text>
</comment>
<sequence>MITFLLSMSLPHVPANLTCDQAFFLFKIAYGKQYNITEQETLAFSTFCARYEDLKKQLKKNCKTCSVTSVFDIPDSELLNPRMRFPTFKVKRGQGVNCNYMYCYAENPLKKLDVIPPSADHRELGLATRARNQGGCGSCWAFASAAGLETLVLHNKSNNPVAWQLSPSGLDVSVQFLLSNLKGFNDYCSGGDATVALWQLANEQKTIEKTSNVPYAPNYMNKGPITPKLPESDYFQPFQQFPIVDDTNQTTPIIGLYLDESKSFDADTIAEMKSFIARGFPVYASMYTRVGSAAFSSYNGQGILYATCNKFNADHQVIFTGYGTKNGKPVWIVKNSWGENWGNFGYFYIEIGKNAFCLEQYAFGLIPAGYNLESTEEFENLSGENAFPGLERGRNGLDWDGQKQ</sequence>
<dbReference type="Proteomes" id="UP001642409">
    <property type="component" value="Unassembled WGS sequence"/>
</dbReference>
<protein>
    <submittedName>
        <fullName evidence="3">Cathepsin L</fullName>
    </submittedName>
    <submittedName>
        <fullName evidence="5">Cathepsin_L</fullName>
    </submittedName>
</protein>
<dbReference type="InterPro" id="IPR000668">
    <property type="entry name" value="Peptidase_C1A_C"/>
</dbReference>
<evidence type="ECO:0000313" key="5">
    <source>
        <dbReference type="EMBL" id="CAL6025489.1"/>
    </source>
</evidence>
<keyword evidence="7" id="KW-1185">Reference proteome</keyword>
<reference evidence="5 7" key="2">
    <citation type="submission" date="2024-07" db="EMBL/GenBank/DDBJ databases">
        <authorList>
            <person name="Akdeniz Z."/>
        </authorList>
    </citation>
    <scope>NUCLEOTIDE SEQUENCE [LARGE SCALE GENOMIC DNA]</scope>
</reference>
<evidence type="ECO:0000313" key="3">
    <source>
        <dbReference type="EMBL" id="CAI9941493.1"/>
    </source>
</evidence>
<evidence type="ECO:0000313" key="6">
    <source>
        <dbReference type="EMBL" id="CAL6042901.1"/>
    </source>
</evidence>
<comment type="caution">
    <text evidence="3">The sequence shown here is derived from an EMBL/GenBank/DDBJ whole genome shotgun (WGS) entry which is preliminary data.</text>
</comment>
<dbReference type="GO" id="GO:0006508">
    <property type="term" value="P:proteolysis"/>
    <property type="evidence" value="ECO:0007669"/>
    <property type="project" value="InterPro"/>
</dbReference>
<dbReference type="PRINTS" id="PR00705">
    <property type="entry name" value="PAPAIN"/>
</dbReference>
<dbReference type="InterPro" id="IPR013128">
    <property type="entry name" value="Peptidase_C1A"/>
</dbReference>
<gene>
    <name evidence="3" type="ORF">HINF_LOCUS29138</name>
    <name evidence="5" type="ORF">HINF_LOCUS30327</name>
    <name evidence="4" type="ORF">HINF_LOCUS35457</name>
    <name evidence="6" type="ORF">HINF_LOCUS39814</name>
</gene>
<dbReference type="GO" id="GO:0008234">
    <property type="term" value="F:cysteine-type peptidase activity"/>
    <property type="evidence" value="ECO:0007669"/>
    <property type="project" value="InterPro"/>
</dbReference>
<dbReference type="InterPro" id="IPR000169">
    <property type="entry name" value="Pept_cys_AS"/>
</dbReference>
<dbReference type="EMBL" id="CAXDID020000155">
    <property type="protein sequence ID" value="CAL6042901.1"/>
    <property type="molecule type" value="Genomic_DNA"/>
</dbReference>
<dbReference type="EMBL" id="CATOUU010000782">
    <property type="protein sequence ID" value="CAI9947812.1"/>
    <property type="molecule type" value="Genomic_DNA"/>
</dbReference>
<dbReference type="PANTHER" id="PTHR12411">
    <property type="entry name" value="CYSTEINE PROTEASE FAMILY C1-RELATED"/>
    <property type="match status" value="1"/>
</dbReference>
<proteinExistence type="inferred from homology"/>
<feature type="domain" description="Peptidase C1A papain C-terminal" evidence="2">
    <location>
        <begin position="115"/>
        <end position="366"/>
    </location>
</feature>
<evidence type="ECO:0000256" key="1">
    <source>
        <dbReference type="ARBA" id="ARBA00008455"/>
    </source>
</evidence>
<evidence type="ECO:0000259" key="2">
    <source>
        <dbReference type="SMART" id="SM00645"/>
    </source>
</evidence>
<dbReference type="Pfam" id="PF00112">
    <property type="entry name" value="Peptidase_C1"/>
    <property type="match status" value="1"/>
</dbReference>
<dbReference type="EMBL" id="CAXDID020000099">
    <property type="protein sequence ID" value="CAL6025489.1"/>
    <property type="molecule type" value="Genomic_DNA"/>
</dbReference>
<dbReference type="AlphaFoldDB" id="A0AA86PQD8"/>
<dbReference type="Gene3D" id="3.90.70.10">
    <property type="entry name" value="Cysteine proteinases"/>
    <property type="match status" value="1"/>
</dbReference>
<dbReference type="InterPro" id="IPR038765">
    <property type="entry name" value="Papain-like_cys_pep_sf"/>
</dbReference>
<organism evidence="3">
    <name type="scientific">Hexamita inflata</name>
    <dbReference type="NCBI Taxonomy" id="28002"/>
    <lineage>
        <taxon>Eukaryota</taxon>
        <taxon>Metamonada</taxon>
        <taxon>Diplomonadida</taxon>
        <taxon>Hexamitidae</taxon>
        <taxon>Hexamitinae</taxon>
        <taxon>Hexamita</taxon>
    </lineage>
</organism>
<dbReference type="SUPFAM" id="SSF54001">
    <property type="entry name" value="Cysteine proteinases"/>
    <property type="match status" value="1"/>
</dbReference>
<reference evidence="3" key="1">
    <citation type="submission" date="2023-06" db="EMBL/GenBank/DDBJ databases">
        <authorList>
            <person name="Kurt Z."/>
        </authorList>
    </citation>
    <scope>NUCLEOTIDE SEQUENCE</scope>
</reference>
<dbReference type="InterPro" id="IPR039417">
    <property type="entry name" value="Peptidase_C1A_papain-like"/>
</dbReference>
<evidence type="ECO:0000313" key="7">
    <source>
        <dbReference type="Proteomes" id="UP001642409"/>
    </source>
</evidence>
<evidence type="ECO:0000313" key="4">
    <source>
        <dbReference type="EMBL" id="CAI9947812.1"/>
    </source>
</evidence>
<accession>A0AA86PQD8</accession>
<dbReference type="PROSITE" id="PS00139">
    <property type="entry name" value="THIOL_PROTEASE_CYS"/>
    <property type="match status" value="1"/>
</dbReference>